<dbReference type="RefSeq" id="WP_210661210.1">
    <property type="nucleotide sequence ID" value="NZ_JAGKQQ010000001.1"/>
</dbReference>
<dbReference type="Proteomes" id="UP000676565">
    <property type="component" value="Unassembled WGS sequence"/>
</dbReference>
<comment type="caution">
    <text evidence="2">The sequence shown here is derived from an EMBL/GenBank/DDBJ whole genome shotgun (WGS) entry which is preliminary data.</text>
</comment>
<reference evidence="2 3" key="1">
    <citation type="submission" date="2021-04" db="EMBL/GenBank/DDBJ databases">
        <authorList>
            <person name="Ivanova A."/>
        </authorList>
    </citation>
    <scope>NUCLEOTIDE SEQUENCE [LARGE SCALE GENOMIC DNA]</scope>
    <source>
        <strain evidence="2 3">G18</strain>
    </source>
</reference>
<name>A0ABS5C2J8_9BACT</name>
<dbReference type="EMBL" id="JAGKQQ010000001">
    <property type="protein sequence ID" value="MBP3960138.1"/>
    <property type="molecule type" value="Genomic_DNA"/>
</dbReference>
<evidence type="ECO:0000313" key="3">
    <source>
        <dbReference type="Proteomes" id="UP000676565"/>
    </source>
</evidence>
<feature type="region of interest" description="Disordered" evidence="1">
    <location>
        <begin position="129"/>
        <end position="164"/>
    </location>
</feature>
<evidence type="ECO:0000256" key="1">
    <source>
        <dbReference type="SAM" id="MobiDB-lite"/>
    </source>
</evidence>
<sequence length="164" mass="17557">MNRRNRWAAPLPGAKPPTESAEIIELVSDGDKAGLPLPLPVEMRAGGPPLEIVELYPNTFLPEQPPFDRTAALAELQTAFAQLTDDEIQVARMRILGAPYTGISEELGMPDEEVEKQWKRARRKLGAALFGGGVSTTPDTTPPTSPGPEACKETPQETGGTSPA</sequence>
<protein>
    <submittedName>
        <fullName evidence="2">Sigma-70 family RNA polymerase sigma factor</fullName>
    </submittedName>
</protein>
<evidence type="ECO:0000313" key="2">
    <source>
        <dbReference type="EMBL" id="MBP3960138.1"/>
    </source>
</evidence>
<dbReference type="SUPFAM" id="SSF46894">
    <property type="entry name" value="C-terminal effector domain of the bipartite response regulators"/>
    <property type="match status" value="1"/>
</dbReference>
<organism evidence="2 3">
    <name type="scientific">Gemmata palustris</name>
    <dbReference type="NCBI Taxonomy" id="2822762"/>
    <lineage>
        <taxon>Bacteria</taxon>
        <taxon>Pseudomonadati</taxon>
        <taxon>Planctomycetota</taxon>
        <taxon>Planctomycetia</taxon>
        <taxon>Gemmatales</taxon>
        <taxon>Gemmataceae</taxon>
        <taxon>Gemmata</taxon>
    </lineage>
</organism>
<dbReference type="Gene3D" id="1.10.10.10">
    <property type="entry name" value="Winged helix-like DNA-binding domain superfamily/Winged helix DNA-binding domain"/>
    <property type="match status" value="1"/>
</dbReference>
<proteinExistence type="predicted"/>
<gene>
    <name evidence="2" type="ORF">J8F10_33345</name>
</gene>
<keyword evidence="3" id="KW-1185">Reference proteome</keyword>
<dbReference type="InterPro" id="IPR036388">
    <property type="entry name" value="WH-like_DNA-bd_sf"/>
</dbReference>
<accession>A0ABS5C2J8</accession>
<dbReference type="InterPro" id="IPR016032">
    <property type="entry name" value="Sig_transdc_resp-reg_C-effctor"/>
</dbReference>